<dbReference type="eggNOG" id="KOG4658">
    <property type="taxonomic scope" value="Eukaryota"/>
</dbReference>
<organism evidence="2 3">
    <name type="scientific">Amborella trichopoda</name>
    <dbReference type="NCBI Taxonomy" id="13333"/>
    <lineage>
        <taxon>Eukaryota</taxon>
        <taxon>Viridiplantae</taxon>
        <taxon>Streptophyta</taxon>
        <taxon>Embryophyta</taxon>
        <taxon>Tracheophyta</taxon>
        <taxon>Spermatophyta</taxon>
        <taxon>Magnoliopsida</taxon>
        <taxon>Amborellales</taxon>
        <taxon>Amborellaceae</taxon>
        <taxon>Amborella</taxon>
    </lineage>
</organism>
<dbReference type="PANTHER" id="PTHR33463:SF204">
    <property type="entry name" value="NB-ARC DOMAIN-CONTAINING PROTEIN"/>
    <property type="match status" value="1"/>
</dbReference>
<evidence type="ECO:0000313" key="3">
    <source>
        <dbReference type="Proteomes" id="UP000017836"/>
    </source>
</evidence>
<feature type="domain" description="NB-ARC" evidence="1">
    <location>
        <begin position="33"/>
        <end position="124"/>
    </location>
</feature>
<evidence type="ECO:0000259" key="1">
    <source>
        <dbReference type="Pfam" id="PF00931"/>
    </source>
</evidence>
<dbReference type="InterPro" id="IPR002182">
    <property type="entry name" value="NB-ARC"/>
</dbReference>
<dbReference type="SUPFAM" id="SSF52540">
    <property type="entry name" value="P-loop containing nucleoside triphosphate hydrolases"/>
    <property type="match status" value="1"/>
</dbReference>
<dbReference type="InterPro" id="IPR050905">
    <property type="entry name" value="Plant_NBS-LRR"/>
</dbReference>
<evidence type="ECO:0000313" key="2">
    <source>
        <dbReference type="EMBL" id="ERN03892.1"/>
    </source>
</evidence>
<dbReference type="InterPro" id="IPR027417">
    <property type="entry name" value="P-loop_NTPase"/>
</dbReference>
<proteinExistence type="predicted"/>
<dbReference type="EMBL" id="KI394330">
    <property type="protein sequence ID" value="ERN03892.1"/>
    <property type="molecule type" value="Genomic_DNA"/>
</dbReference>
<dbReference type="Gramene" id="ERN03892">
    <property type="protein sequence ID" value="ERN03892"/>
    <property type="gene ID" value="AMTR_s00078p00178260"/>
</dbReference>
<name>W1P215_AMBTC</name>
<dbReference type="Proteomes" id="UP000017836">
    <property type="component" value="Unassembled WGS sequence"/>
</dbReference>
<dbReference type="Gene3D" id="3.40.50.300">
    <property type="entry name" value="P-loop containing nucleotide triphosphate hydrolases"/>
    <property type="match status" value="1"/>
</dbReference>
<gene>
    <name evidence="2" type="ORF">AMTR_s00078p00178260</name>
</gene>
<dbReference type="PANTHER" id="PTHR33463">
    <property type="entry name" value="NB-ARC DOMAIN-CONTAINING PROTEIN-RELATED"/>
    <property type="match status" value="1"/>
</dbReference>
<sequence>MEIGPLSISPPPERAVQFETTPIPGQPIARKALQEVLDCIHDDQIGIIGVYGMGGAGKTTLAKEVNNQLQSNTNFDIVIWVTVSSNPDLSGLQKRIGERLGLLDLSNCSYETTREKLLSKLRRTKMTWGNLCHSKMSEFLNQQLRMGARFS</sequence>
<protein>
    <recommendedName>
        <fullName evidence="1">NB-ARC domain-containing protein</fullName>
    </recommendedName>
</protein>
<dbReference type="HOGENOM" id="CLU_1733962_0_0_1"/>
<accession>W1P215</accession>
<dbReference type="Pfam" id="PF00931">
    <property type="entry name" value="NB-ARC"/>
    <property type="match status" value="1"/>
</dbReference>
<keyword evidence="3" id="KW-1185">Reference proteome</keyword>
<dbReference type="GO" id="GO:0043531">
    <property type="term" value="F:ADP binding"/>
    <property type="evidence" value="ECO:0007669"/>
    <property type="project" value="InterPro"/>
</dbReference>
<reference evidence="3" key="1">
    <citation type="journal article" date="2013" name="Science">
        <title>The Amborella genome and the evolution of flowering plants.</title>
        <authorList>
            <consortium name="Amborella Genome Project"/>
        </authorList>
    </citation>
    <scope>NUCLEOTIDE SEQUENCE [LARGE SCALE GENOMIC DNA]</scope>
</reference>
<dbReference type="AlphaFoldDB" id="W1P215"/>